<comment type="caution">
    <text evidence="1">The sequence shown here is derived from an EMBL/GenBank/DDBJ whole genome shotgun (WGS) entry which is preliminary data.</text>
</comment>
<sequence length="171" mass="18673">MAQTKRVSRTLNLPIDQVREIVTSEAFLLTKENMVEAGDSWLDEGVREVETDGTVRAGVDLVRPAQEEAGVPEMRTHQDTKISPLKAEGVGRAFALESALPLPGNIGEVTTRYRFAEGGSGPGRPAATTEVEAVVTVNCKMPFVGKKIENSIMENTEKTVDSSLERIRRFS</sequence>
<dbReference type="AlphaFoldDB" id="A0A0A2DIN1"/>
<dbReference type="Pfam" id="PF10698">
    <property type="entry name" value="DUF2505"/>
    <property type="match status" value="1"/>
</dbReference>
<protein>
    <recommendedName>
        <fullName evidence="3">DUF2505 domain-containing protein</fullName>
    </recommendedName>
</protein>
<organism evidence="1 2">
    <name type="scientific">Corynebacterium auriscanis</name>
    <dbReference type="NCBI Taxonomy" id="99807"/>
    <lineage>
        <taxon>Bacteria</taxon>
        <taxon>Bacillati</taxon>
        <taxon>Actinomycetota</taxon>
        <taxon>Actinomycetes</taxon>
        <taxon>Mycobacteriales</taxon>
        <taxon>Corynebacteriaceae</taxon>
        <taxon>Corynebacterium</taxon>
    </lineage>
</organism>
<dbReference type="GeneID" id="300552233"/>
<dbReference type="EMBL" id="JRVJ01000003">
    <property type="protein sequence ID" value="KGM19013.1"/>
    <property type="molecule type" value="Genomic_DNA"/>
</dbReference>
<keyword evidence="2" id="KW-1185">Reference proteome</keyword>
<dbReference type="RefSeq" id="WP_035113214.1">
    <property type="nucleotide sequence ID" value="NZ_CP047046.1"/>
</dbReference>
<gene>
    <name evidence="1" type="ORF">MA47_01785</name>
</gene>
<accession>A0A0A2DIN1</accession>
<evidence type="ECO:0000313" key="1">
    <source>
        <dbReference type="EMBL" id="KGM19013.1"/>
    </source>
</evidence>
<evidence type="ECO:0000313" key="2">
    <source>
        <dbReference type="Proteomes" id="UP000030145"/>
    </source>
</evidence>
<dbReference type="Proteomes" id="UP000030145">
    <property type="component" value="Unassembled WGS sequence"/>
</dbReference>
<proteinExistence type="predicted"/>
<name>A0A0A2DIN1_9CORY</name>
<reference evidence="1 2" key="1">
    <citation type="submission" date="2014-10" db="EMBL/GenBank/DDBJ databases">
        <title>Whole Genome sequence of Corynebacterium auriscanis strain CIP 106629.</title>
        <authorList>
            <person name="Hassan S.S."/>
            <person name="Jamal S.B."/>
            <person name="Tiwari S."/>
            <person name="Oliveira L.D.C."/>
            <person name="Souza F."/>
            <person name="Mariano D.C."/>
            <person name="Almeida S."/>
            <person name="Dorella F."/>
            <person name="Pereira F."/>
            <person name="Carvalho A."/>
            <person name="Leal C.A."/>
            <person name="Soares S.D.C."/>
            <person name="Figueiredo H.C."/>
            <person name="Silva A."/>
            <person name="Azevedo V.A."/>
        </authorList>
    </citation>
    <scope>NUCLEOTIDE SEQUENCE [LARGE SCALE GENOMIC DNA]</scope>
    <source>
        <strain evidence="1 2">CIP 106629</strain>
    </source>
</reference>
<evidence type="ECO:0008006" key="3">
    <source>
        <dbReference type="Google" id="ProtNLM"/>
    </source>
</evidence>
<dbReference type="InterPro" id="IPR019639">
    <property type="entry name" value="DUF2505"/>
</dbReference>